<dbReference type="EMBL" id="MDAL01000033">
    <property type="protein sequence ID" value="PMN90310.1"/>
    <property type="molecule type" value="Genomic_DNA"/>
</dbReference>
<reference evidence="2" key="1">
    <citation type="submission" date="2016-07" db="EMBL/GenBank/DDBJ databases">
        <title>Nontailed viruses are major unrecognized killers of bacteria in the ocean.</title>
        <authorList>
            <person name="Kauffman K."/>
            <person name="Hussain F."/>
            <person name="Yang J."/>
            <person name="Arevalo P."/>
            <person name="Brown J."/>
            <person name="Cutler M."/>
            <person name="Kelly L."/>
            <person name="Polz M.F."/>
        </authorList>
    </citation>
    <scope>NUCLEOTIDE SEQUENCE [LARGE SCALE GENOMIC DNA]</scope>
    <source>
        <strain evidence="2">10N.261.45.A10</strain>
    </source>
</reference>
<evidence type="ECO:0000313" key="1">
    <source>
        <dbReference type="EMBL" id="PMN90310.1"/>
    </source>
</evidence>
<dbReference type="Proteomes" id="UP000235387">
    <property type="component" value="Unassembled WGS sequence"/>
</dbReference>
<organism evidence="1 2">
    <name type="scientific">Enterovibrio norvegicus</name>
    <dbReference type="NCBI Taxonomy" id="188144"/>
    <lineage>
        <taxon>Bacteria</taxon>
        <taxon>Pseudomonadati</taxon>
        <taxon>Pseudomonadota</taxon>
        <taxon>Gammaproteobacteria</taxon>
        <taxon>Vibrionales</taxon>
        <taxon>Vibrionaceae</taxon>
        <taxon>Enterovibrio</taxon>
    </lineage>
</organism>
<sequence length="73" mass="8390">MQTAYEVQGALRSKRWTVRSWAIAHGYHPRTVLHCIERFAPEKEISPKRKLAKKIMHDLSETLGVDLAGCKDE</sequence>
<gene>
    <name evidence="1" type="ORF">BCT23_20290</name>
</gene>
<evidence type="ECO:0000313" key="2">
    <source>
        <dbReference type="Proteomes" id="UP000235387"/>
    </source>
</evidence>
<accession>A0A2N7L856</accession>
<name>A0A2N7L856_9GAMM</name>
<comment type="caution">
    <text evidence="1">The sequence shown here is derived from an EMBL/GenBank/DDBJ whole genome shotgun (WGS) entry which is preliminary data.</text>
</comment>
<protein>
    <submittedName>
        <fullName evidence="1">Uncharacterized protein</fullName>
    </submittedName>
</protein>
<proteinExistence type="predicted"/>
<dbReference type="AlphaFoldDB" id="A0A2N7L856"/>